<keyword evidence="4" id="KW-1133">Transmembrane helix</keyword>
<feature type="domain" description="Link" evidence="11">
    <location>
        <begin position="41"/>
        <end position="131"/>
    </location>
</feature>
<dbReference type="PROSITE" id="PS50963">
    <property type="entry name" value="LINK_2"/>
    <property type="match status" value="1"/>
</dbReference>
<dbReference type="PROSITE" id="PS01241">
    <property type="entry name" value="LINK_1"/>
    <property type="match status" value="1"/>
</dbReference>
<dbReference type="PANTHER" id="PTHR10225:SF2">
    <property type="entry name" value="LYMPHATIC VESSEL ENDOTHELIAL HYALURONIC ACID RECEPTOR 1"/>
    <property type="match status" value="1"/>
</dbReference>
<feature type="disulfide bond" evidence="9">
    <location>
        <begin position="86"/>
        <end position="107"/>
    </location>
</feature>
<keyword evidence="7" id="KW-0675">Receptor</keyword>
<keyword evidence="13" id="KW-1185">Reference proteome</keyword>
<keyword evidence="5" id="KW-0472">Membrane</keyword>
<name>A0A3Q2QKL1_FUNHE</name>
<organism evidence="12 13">
    <name type="scientific">Fundulus heteroclitus</name>
    <name type="common">Killifish</name>
    <name type="synonym">Mummichog</name>
    <dbReference type="NCBI Taxonomy" id="8078"/>
    <lineage>
        <taxon>Eukaryota</taxon>
        <taxon>Metazoa</taxon>
        <taxon>Chordata</taxon>
        <taxon>Craniata</taxon>
        <taxon>Vertebrata</taxon>
        <taxon>Euteleostomi</taxon>
        <taxon>Actinopterygii</taxon>
        <taxon>Neopterygii</taxon>
        <taxon>Teleostei</taxon>
        <taxon>Neoteleostei</taxon>
        <taxon>Acanthomorphata</taxon>
        <taxon>Ovalentaria</taxon>
        <taxon>Atherinomorphae</taxon>
        <taxon>Cyprinodontiformes</taxon>
        <taxon>Fundulidae</taxon>
        <taxon>Fundulus</taxon>
    </lineage>
</organism>
<reference evidence="12" key="2">
    <citation type="submission" date="2025-09" db="UniProtKB">
        <authorList>
            <consortium name="Ensembl"/>
        </authorList>
    </citation>
    <scope>IDENTIFICATION</scope>
</reference>
<dbReference type="InterPro" id="IPR016186">
    <property type="entry name" value="C-type_lectin-like/link_sf"/>
</dbReference>
<dbReference type="GO" id="GO:0005886">
    <property type="term" value="C:plasma membrane"/>
    <property type="evidence" value="ECO:0007669"/>
    <property type="project" value="TreeGrafter"/>
</dbReference>
<dbReference type="SMART" id="SM00445">
    <property type="entry name" value="LINK"/>
    <property type="match status" value="1"/>
</dbReference>
<evidence type="ECO:0000256" key="10">
    <source>
        <dbReference type="SAM" id="MobiDB-lite"/>
    </source>
</evidence>
<feature type="compositionally biased region" description="Low complexity" evidence="10">
    <location>
        <begin position="165"/>
        <end position="183"/>
    </location>
</feature>
<dbReference type="InterPro" id="IPR043210">
    <property type="entry name" value="CD44_antigen-like"/>
</dbReference>
<dbReference type="Gene3D" id="3.10.100.10">
    <property type="entry name" value="Mannose-Binding Protein A, subunit A"/>
    <property type="match status" value="1"/>
</dbReference>
<dbReference type="Ensembl" id="ENSFHET00000000926.1">
    <property type="protein sequence ID" value="ENSFHEP00000027167.1"/>
    <property type="gene ID" value="ENSFHEG00000010422.1"/>
</dbReference>
<evidence type="ECO:0000256" key="8">
    <source>
        <dbReference type="ARBA" id="ARBA00023180"/>
    </source>
</evidence>
<dbReference type="InterPro" id="IPR016187">
    <property type="entry name" value="CTDL_fold"/>
</dbReference>
<evidence type="ECO:0000256" key="7">
    <source>
        <dbReference type="ARBA" id="ARBA00023170"/>
    </source>
</evidence>
<evidence type="ECO:0000313" key="13">
    <source>
        <dbReference type="Proteomes" id="UP000265000"/>
    </source>
</evidence>
<evidence type="ECO:0000256" key="9">
    <source>
        <dbReference type="PROSITE-ProRule" id="PRU00323"/>
    </source>
</evidence>
<dbReference type="SUPFAM" id="SSF56436">
    <property type="entry name" value="C-type lectin-like"/>
    <property type="match status" value="1"/>
</dbReference>
<dbReference type="AlphaFoldDB" id="A0A3Q2QKL1"/>
<accession>A0A3Q2QKL1</accession>
<feature type="region of interest" description="Disordered" evidence="10">
    <location>
        <begin position="133"/>
        <end position="183"/>
    </location>
</feature>
<dbReference type="GO" id="GO:0004888">
    <property type="term" value="F:transmembrane signaling receptor activity"/>
    <property type="evidence" value="ECO:0007669"/>
    <property type="project" value="TreeGrafter"/>
</dbReference>
<dbReference type="Pfam" id="PF00193">
    <property type="entry name" value="Xlink"/>
    <property type="match status" value="1"/>
</dbReference>
<keyword evidence="6 9" id="KW-1015">Disulfide bond</keyword>
<protein>
    <recommendedName>
        <fullName evidence="11">Link domain-containing protein</fullName>
    </recommendedName>
</protein>
<sequence length="274" mass="28983">FCLCFSAVLRTQFNVKQRGSVNNTHSSCGIPVMAQTENLTGIFMLIDGGTYTLNFTEASAACLFLNVTIATKAQMEDALQHGLEICKYGWVAEKIAVVPRIKADNNCGAGKTGLVTWNASADRPFAAFCFNASGTEQSPTQSPPLGEKPATPGPAKQAPSPSPPLTGTTDSSSSSSSSSSLPSHIPVSPHLLITSIPIAVTSGFSTSTQSPVSLEPGQQPSVSSSNLLLDGKHYFVSLDFTGFTVTGMQIICCIKKMTTEMKRKNTEPGRAHFK</sequence>
<evidence type="ECO:0000259" key="11">
    <source>
        <dbReference type="PROSITE" id="PS50963"/>
    </source>
</evidence>
<dbReference type="GO" id="GO:0007155">
    <property type="term" value="P:cell adhesion"/>
    <property type="evidence" value="ECO:0007669"/>
    <property type="project" value="InterPro"/>
</dbReference>
<evidence type="ECO:0000256" key="3">
    <source>
        <dbReference type="ARBA" id="ARBA00022729"/>
    </source>
</evidence>
<dbReference type="InterPro" id="IPR000538">
    <property type="entry name" value="Link_dom"/>
</dbReference>
<keyword evidence="8" id="KW-0325">Glycoprotein</keyword>
<evidence type="ECO:0000256" key="6">
    <source>
        <dbReference type="ARBA" id="ARBA00023157"/>
    </source>
</evidence>
<dbReference type="STRING" id="8078.ENSFHEP00000027167"/>
<dbReference type="GO" id="GO:0005540">
    <property type="term" value="F:hyaluronic acid binding"/>
    <property type="evidence" value="ECO:0007669"/>
    <property type="project" value="InterPro"/>
</dbReference>
<proteinExistence type="predicted"/>
<dbReference type="GeneTree" id="ENSGT00530000063822"/>
<evidence type="ECO:0000256" key="1">
    <source>
        <dbReference type="ARBA" id="ARBA00004167"/>
    </source>
</evidence>
<keyword evidence="3" id="KW-0732">Signal</keyword>
<keyword evidence="2" id="KW-0812">Transmembrane</keyword>
<evidence type="ECO:0000256" key="4">
    <source>
        <dbReference type="ARBA" id="ARBA00022989"/>
    </source>
</evidence>
<evidence type="ECO:0000256" key="2">
    <source>
        <dbReference type="ARBA" id="ARBA00022692"/>
    </source>
</evidence>
<evidence type="ECO:0000313" key="12">
    <source>
        <dbReference type="Ensembl" id="ENSFHEP00000027167.1"/>
    </source>
</evidence>
<dbReference type="Proteomes" id="UP000265000">
    <property type="component" value="Unplaced"/>
</dbReference>
<comment type="subcellular location">
    <subcellularLocation>
        <location evidence="1">Membrane</location>
        <topology evidence="1">Single-pass membrane protein</topology>
    </subcellularLocation>
</comment>
<comment type="caution">
    <text evidence="9">Lacks conserved residue(s) required for the propagation of feature annotation.</text>
</comment>
<evidence type="ECO:0000256" key="5">
    <source>
        <dbReference type="ARBA" id="ARBA00023136"/>
    </source>
</evidence>
<dbReference type="PANTHER" id="PTHR10225">
    <property type="entry name" value="HYALURONAN RECEPTOR"/>
    <property type="match status" value="1"/>
</dbReference>
<reference evidence="12" key="1">
    <citation type="submission" date="2025-08" db="UniProtKB">
        <authorList>
            <consortium name="Ensembl"/>
        </authorList>
    </citation>
    <scope>IDENTIFICATION</scope>
</reference>